<protein>
    <submittedName>
        <fullName evidence="1">Uncharacterized protein</fullName>
    </submittedName>
</protein>
<dbReference type="EnsemblMetazoa" id="BGLB024706-RA">
    <property type="protein sequence ID" value="BGLB024706-PA"/>
    <property type="gene ID" value="BGLB024706"/>
</dbReference>
<proteinExistence type="predicted"/>
<sequence>MDSVDRIPIPIGSGIGAATFDIYDNNLLSNRPDKNDAPRTLHDSLEVLITTEDPNENGANDCFHVHTDATVSQNVLKESTATLNDPYLWSKNLKQHAVALNRLENGEVNTKFCSTLFFLTRSTKFLETDVTKAFVYIFPRTALCVKLKISSITQCPNADISGYTYMLTCENVSLDIFPSLQKVFRQIKANEAMNV</sequence>
<reference evidence="1" key="1">
    <citation type="submission" date="2020-05" db="UniProtKB">
        <authorList>
            <consortium name="EnsemblMetazoa"/>
        </authorList>
    </citation>
    <scope>IDENTIFICATION</scope>
    <source>
        <strain evidence="1">BB02</strain>
    </source>
</reference>
<accession>A0A2C9KXJ2</accession>
<evidence type="ECO:0000313" key="2">
    <source>
        <dbReference type="Proteomes" id="UP000076420"/>
    </source>
</evidence>
<evidence type="ECO:0000313" key="1">
    <source>
        <dbReference type="EnsemblMetazoa" id="BGLB024706-PA"/>
    </source>
</evidence>
<gene>
    <name evidence="1" type="primary">106076981</name>
</gene>
<dbReference type="KEGG" id="bgt:106076981"/>
<dbReference type="Proteomes" id="UP000076420">
    <property type="component" value="Unassembled WGS sequence"/>
</dbReference>
<dbReference type="VEuPathDB" id="VectorBase:BGLB024706"/>
<dbReference type="AlphaFoldDB" id="A0A2C9KXJ2"/>
<name>A0A2C9KXJ2_BIOGL</name>
<organism evidence="1 2">
    <name type="scientific">Biomphalaria glabrata</name>
    <name type="common">Bloodfluke planorb</name>
    <name type="synonym">Freshwater snail</name>
    <dbReference type="NCBI Taxonomy" id="6526"/>
    <lineage>
        <taxon>Eukaryota</taxon>
        <taxon>Metazoa</taxon>
        <taxon>Spiralia</taxon>
        <taxon>Lophotrochozoa</taxon>
        <taxon>Mollusca</taxon>
        <taxon>Gastropoda</taxon>
        <taxon>Heterobranchia</taxon>
        <taxon>Euthyneura</taxon>
        <taxon>Panpulmonata</taxon>
        <taxon>Hygrophila</taxon>
        <taxon>Lymnaeoidea</taxon>
        <taxon>Planorbidae</taxon>
        <taxon>Biomphalaria</taxon>
    </lineage>
</organism>